<evidence type="ECO:0000256" key="1">
    <source>
        <dbReference type="ARBA" id="ARBA00006226"/>
    </source>
</evidence>
<dbReference type="InterPro" id="IPR007712">
    <property type="entry name" value="RelE/ParE_toxin"/>
</dbReference>
<keyword evidence="2" id="KW-1277">Toxin-antitoxin system</keyword>
<accession>M3ABC8</accession>
<dbReference type="InterPro" id="IPR051803">
    <property type="entry name" value="TA_system_RelE-like_toxin"/>
</dbReference>
<keyword evidence="4" id="KW-1185">Reference proteome</keyword>
<proteinExistence type="inferred from homology"/>
<gene>
    <name evidence="3" type="ORF">H261_11610</name>
</gene>
<organism evidence="3 4">
    <name type="scientific">Paramagnetospirillum caucaseum</name>
    <dbReference type="NCBI Taxonomy" id="1244869"/>
    <lineage>
        <taxon>Bacteria</taxon>
        <taxon>Pseudomonadati</taxon>
        <taxon>Pseudomonadota</taxon>
        <taxon>Alphaproteobacteria</taxon>
        <taxon>Rhodospirillales</taxon>
        <taxon>Magnetospirillaceae</taxon>
        <taxon>Paramagnetospirillum</taxon>
    </lineage>
</organism>
<dbReference type="PATRIC" id="fig|1244869.3.peg.2340"/>
<dbReference type="InterPro" id="IPR035093">
    <property type="entry name" value="RelE/ParE_toxin_dom_sf"/>
</dbReference>
<dbReference type="AlphaFoldDB" id="M3ABC8"/>
<dbReference type="eggNOG" id="COG3668">
    <property type="taxonomic scope" value="Bacteria"/>
</dbReference>
<evidence type="ECO:0008006" key="5">
    <source>
        <dbReference type="Google" id="ProtNLM"/>
    </source>
</evidence>
<evidence type="ECO:0000313" key="4">
    <source>
        <dbReference type="Proteomes" id="UP000011744"/>
    </source>
</evidence>
<evidence type="ECO:0000256" key="2">
    <source>
        <dbReference type="ARBA" id="ARBA00022649"/>
    </source>
</evidence>
<dbReference type="Pfam" id="PF05016">
    <property type="entry name" value="ParE_toxin"/>
    <property type="match status" value="1"/>
</dbReference>
<dbReference type="STRING" id="1244869.H261_11610"/>
<dbReference type="Proteomes" id="UP000011744">
    <property type="component" value="Unassembled WGS sequence"/>
</dbReference>
<dbReference type="PANTHER" id="PTHR33755">
    <property type="entry name" value="TOXIN PARE1-RELATED"/>
    <property type="match status" value="1"/>
</dbReference>
<name>M3ABC8_9PROT</name>
<dbReference type="Gene3D" id="3.30.2310.20">
    <property type="entry name" value="RelE-like"/>
    <property type="match status" value="1"/>
</dbReference>
<dbReference type="OrthoDB" id="8369899at2"/>
<dbReference type="PANTHER" id="PTHR33755:SF8">
    <property type="entry name" value="TOXIN PARE2"/>
    <property type="match status" value="1"/>
</dbReference>
<sequence>MTVKTVLPRRQANRDIEEAIEHYLGEASETVALGFIDSLEQAYRHIARHPASGSSRHAHDLDLPGLKSWPLKRYPYLVFYVENTNHIDVWRVLHAERDIPTWIRGPDIS</sequence>
<comment type="caution">
    <text evidence="3">The sequence shown here is derived from an EMBL/GenBank/DDBJ whole genome shotgun (WGS) entry which is preliminary data.</text>
</comment>
<comment type="similarity">
    <text evidence="1">Belongs to the RelE toxin family.</text>
</comment>
<reference evidence="3 4" key="1">
    <citation type="journal article" date="2014" name="Genome Announc.">
        <title>Draft Genome Sequence of Magnetospirillum sp. Strain SO-1, a Freshwater Magnetotactic Bacterium Isolated from the Ol'khovka River, Russia.</title>
        <authorList>
            <person name="Grouzdev D.S."/>
            <person name="Dziuba M.V."/>
            <person name="Sukhacheva M.S."/>
            <person name="Mardanov A.V."/>
            <person name="Beletskiy A.V."/>
            <person name="Kuznetsov B.B."/>
            <person name="Skryabin K.G."/>
        </authorList>
    </citation>
    <scope>NUCLEOTIDE SEQUENCE [LARGE SCALE GENOMIC DNA]</scope>
    <source>
        <strain evidence="3 4">SO-1</strain>
    </source>
</reference>
<dbReference type="RefSeq" id="WP_008617633.1">
    <property type="nucleotide sequence ID" value="NZ_AONQ01000027.1"/>
</dbReference>
<dbReference type="EMBL" id="AONQ01000027">
    <property type="protein sequence ID" value="EME69814.1"/>
    <property type="molecule type" value="Genomic_DNA"/>
</dbReference>
<evidence type="ECO:0000313" key="3">
    <source>
        <dbReference type="EMBL" id="EME69814.1"/>
    </source>
</evidence>
<protein>
    <recommendedName>
        <fullName evidence="5">Plasmid stabilization system</fullName>
    </recommendedName>
</protein>